<evidence type="ECO:0000313" key="2">
    <source>
        <dbReference type="Proteomes" id="UP000652430"/>
    </source>
</evidence>
<dbReference type="Proteomes" id="UP000652430">
    <property type="component" value="Unassembled WGS sequence"/>
</dbReference>
<protein>
    <submittedName>
        <fullName evidence="1">Uncharacterized protein</fullName>
    </submittedName>
</protein>
<proteinExistence type="predicted"/>
<sequence>MITDPAASAMVTGSRLCPRLPSRVPALIPLYDIDCSLKRELGERAASAKAMASRVPVAHAELADRYADRA</sequence>
<name>A0ABQ3LNP7_9SPHN</name>
<evidence type="ECO:0000313" key="1">
    <source>
        <dbReference type="EMBL" id="GHH20876.1"/>
    </source>
</evidence>
<accession>A0ABQ3LNP7</accession>
<gene>
    <name evidence="1" type="ORF">GCM10008023_29270</name>
</gene>
<reference evidence="2" key="1">
    <citation type="journal article" date="2019" name="Int. J. Syst. Evol. Microbiol.">
        <title>The Global Catalogue of Microorganisms (GCM) 10K type strain sequencing project: providing services to taxonomists for standard genome sequencing and annotation.</title>
        <authorList>
            <consortium name="The Broad Institute Genomics Platform"/>
            <consortium name="The Broad Institute Genome Sequencing Center for Infectious Disease"/>
            <person name="Wu L."/>
            <person name="Ma J."/>
        </authorList>
    </citation>
    <scope>NUCLEOTIDE SEQUENCE [LARGE SCALE GENOMIC DNA]</scope>
    <source>
        <strain evidence="2">CGMCC 1.8957</strain>
    </source>
</reference>
<dbReference type="EMBL" id="BNAQ01000004">
    <property type="protein sequence ID" value="GHH20876.1"/>
    <property type="molecule type" value="Genomic_DNA"/>
</dbReference>
<keyword evidence="2" id="KW-1185">Reference proteome</keyword>
<comment type="caution">
    <text evidence="1">The sequence shown here is derived from an EMBL/GenBank/DDBJ whole genome shotgun (WGS) entry which is preliminary data.</text>
</comment>
<organism evidence="1 2">
    <name type="scientific">Sphingomonas glacialis</name>
    <dbReference type="NCBI Taxonomy" id="658225"/>
    <lineage>
        <taxon>Bacteria</taxon>
        <taxon>Pseudomonadati</taxon>
        <taxon>Pseudomonadota</taxon>
        <taxon>Alphaproteobacteria</taxon>
        <taxon>Sphingomonadales</taxon>
        <taxon>Sphingomonadaceae</taxon>
        <taxon>Sphingomonas</taxon>
    </lineage>
</organism>